<feature type="compositionally biased region" description="Basic residues" evidence="2">
    <location>
        <begin position="214"/>
        <end position="236"/>
    </location>
</feature>
<evidence type="ECO:0000256" key="1">
    <source>
        <dbReference type="SAM" id="Coils"/>
    </source>
</evidence>
<evidence type="ECO:0000256" key="2">
    <source>
        <dbReference type="SAM" id="MobiDB-lite"/>
    </source>
</evidence>
<dbReference type="RefSeq" id="XP_022286313.1">
    <property type="nucleotide sequence ID" value="XM_022430605.1"/>
</dbReference>
<feature type="region of interest" description="Disordered" evidence="2">
    <location>
        <begin position="179"/>
        <end position="255"/>
    </location>
</feature>
<proteinExistence type="predicted"/>
<dbReference type="RefSeq" id="XP_022286312.1">
    <property type="nucleotide sequence ID" value="XM_022430604.1"/>
</dbReference>
<dbReference type="KEGG" id="cvn:111099194"/>
<organism evidence="3 6">
    <name type="scientific">Crassostrea virginica</name>
    <name type="common">Eastern oyster</name>
    <dbReference type="NCBI Taxonomy" id="6565"/>
    <lineage>
        <taxon>Eukaryota</taxon>
        <taxon>Metazoa</taxon>
        <taxon>Spiralia</taxon>
        <taxon>Lophotrochozoa</taxon>
        <taxon>Mollusca</taxon>
        <taxon>Bivalvia</taxon>
        <taxon>Autobranchia</taxon>
        <taxon>Pteriomorphia</taxon>
        <taxon>Ostreida</taxon>
        <taxon>Ostreoidea</taxon>
        <taxon>Ostreidae</taxon>
        <taxon>Crassostrea</taxon>
    </lineage>
</organism>
<protein>
    <submittedName>
        <fullName evidence="4 5">Uncharacterized protein LOC111099194 isoform X1</fullName>
    </submittedName>
</protein>
<dbReference type="GeneID" id="111099194"/>
<dbReference type="OrthoDB" id="6111893at2759"/>
<gene>
    <name evidence="4 5 6" type="primary">LOC111099194</name>
</gene>
<sequence>MARKRAMTPAFISGSSRSYSRRGYSVPRFYDDTYVPRYTPHRQFLDITGEENAIRKSVNRELMLTSHFVDDAYDLANSSHKRDEEILKHASQAIPPSSTANEPLPTTHLKASAPPKPFRRFQTADSYRGALPQDPIKKRGRSMPPLVRTSKTRGPCSPYEWSSQAMRALACARNIRESARQETGGSLTSSPMISPYQSPRATPDREFGDDGRGRSRKPKHRFGKHFSKLLQQRKRPPGVNYRSDLDSEAASDDLSDYDYETRYEDQDTDDTPGECYYITRNRSPTPEEEYVPFAPRRRVTYEDDYEGDEYQSKVPAVSSDLIIKPYTAPRSTEVQRSAITNDLLYHKVVAETASRARKLLAETDLDEYENASLVLSVEGEYKDPEHGELGFQYISRPLPLKGPMLATGPGTYAVSVGTDSAFEKYFKDMRSFREEIRMRLDSGYRALSDASRSYRSLPSSTYRSYRALPSTESYSHSYPSVSYRKRLEEDGSEDQLVIYPLSQRSRGVSPVSTLRDESPDRSKTVAVFESPGEEMRISTLDKIKIKAALVGSKVDVVLPKHKRPKSKYAASVIREINLRKHLHGDEVTAEPEIPTSHLHASPRPVYRSRADDADVIVTKPKNDILSWKHRLESRVAPSDLLFTPKVYANVRSQLRDVQEKMDRHRQLMDRYLDAESLTPETDIKTKVLAMYSEMEERDPFFYRGTFSTATTRSSAPVTESSSIPSVRARTPAPSTFRYVRVPTKSKDDDYKPMSDVRRRVRRVICKNRRDPLYFK</sequence>
<feature type="compositionally biased region" description="Acidic residues" evidence="2">
    <location>
        <begin position="246"/>
        <end position="255"/>
    </location>
</feature>
<accession>A0A8B8A8X7</accession>
<evidence type="ECO:0000313" key="4">
    <source>
        <dbReference type="RefSeq" id="XP_022286312.1"/>
    </source>
</evidence>
<keyword evidence="1" id="KW-0175">Coiled coil</keyword>
<feature type="coiled-coil region" evidence="1">
    <location>
        <begin position="647"/>
        <end position="674"/>
    </location>
</feature>
<dbReference type="Proteomes" id="UP000694844">
    <property type="component" value="Chromosome 5"/>
</dbReference>
<evidence type="ECO:0000313" key="5">
    <source>
        <dbReference type="RefSeq" id="XP_022286313.1"/>
    </source>
</evidence>
<evidence type="ECO:0000313" key="3">
    <source>
        <dbReference type="Proteomes" id="UP000694844"/>
    </source>
</evidence>
<reference evidence="4 5" key="1">
    <citation type="submission" date="2025-04" db="UniProtKB">
        <authorList>
            <consortium name="RefSeq"/>
        </authorList>
    </citation>
    <scope>IDENTIFICATION</scope>
    <source>
        <tissue evidence="4 5">Whole sample</tissue>
    </source>
</reference>
<evidence type="ECO:0000313" key="6">
    <source>
        <dbReference type="RefSeq" id="XP_022286314.1"/>
    </source>
</evidence>
<feature type="compositionally biased region" description="Basic and acidic residues" evidence="2">
    <location>
        <begin position="202"/>
        <end position="213"/>
    </location>
</feature>
<dbReference type="AlphaFoldDB" id="A0A8B8A8X7"/>
<name>A0A8B8A8X7_CRAVI</name>
<keyword evidence="3" id="KW-1185">Reference proteome</keyword>
<feature type="compositionally biased region" description="Polar residues" evidence="2">
    <location>
        <begin position="181"/>
        <end position="200"/>
    </location>
</feature>
<dbReference type="RefSeq" id="XP_022286314.1">
    <property type="nucleotide sequence ID" value="XM_022430606.1"/>
</dbReference>
<feature type="region of interest" description="Disordered" evidence="2">
    <location>
        <begin position="95"/>
        <end position="159"/>
    </location>
</feature>